<keyword evidence="2" id="KW-0238">DNA-binding</keyword>
<organism evidence="5 6">
    <name type="scientific">Pelagimonas phthalicica</name>
    <dbReference type="NCBI Taxonomy" id="1037362"/>
    <lineage>
        <taxon>Bacteria</taxon>
        <taxon>Pseudomonadati</taxon>
        <taxon>Pseudomonadota</taxon>
        <taxon>Alphaproteobacteria</taxon>
        <taxon>Rhodobacterales</taxon>
        <taxon>Roseobacteraceae</taxon>
        <taxon>Pelagimonas</taxon>
    </lineage>
</organism>
<dbReference type="Pfam" id="PF01047">
    <property type="entry name" value="MarR"/>
    <property type="match status" value="1"/>
</dbReference>
<dbReference type="AlphaFoldDB" id="A0A238J9F8"/>
<feature type="domain" description="HTH marR-type" evidence="4">
    <location>
        <begin position="20"/>
        <end position="152"/>
    </location>
</feature>
<dbReference type="PANTHER" id="PTHR42756:SF1">
    <property type="entry name" value="TRANSCRIPTIONAL REPRESSOR OF EMRAB OPERON"/>
    <property type="match status" value="1"/>
</dbReference>
<dbReference type="RefSeq" id="WP_099243497.1">
    <property type="nucleotide sequence ID" value="NZ_FXXP01000001.1"/>
</dbReference>
<keyword evidence="3" id="KW-0804">Transcription</keyword>
<proteinExistence type="predicted"/>
<dbReference type="PRINTS" id="PR00598">
    <property type="entry name" value="HTHMARR"/>
</dbReference>
<evidence type="ECO:0000256" key="2">
    <source>
        <dbReference type="ARBA" id="ARBA00023125"/>
    </source>
</evidence>
<dbReference type="InterPro" id="IPR000835">
    <property type="entry name" value="HTH_MarR-typ"/>
</dbReference>
<dbReference type="EMBL" id="FXXP01000001">
    <property type="protein sequence ID" value="SMX27340.1"/>
    <property type="molecule type" value="Genomic_DNA"/>
</dbReference>
<keyword evidence="1" id="KW-0805">Transcription regulation</keyword>
<evidence type="ECO:0000259" key="4">
    <source>
        <dbReference type="PROSITE" id="PS50995"/>
    </source>
</evidence>
<evidence type="ECO:0000256" key="3">
    <source>
        <dbReference type="ARBA" id="ARBA00023163"/>
    </source>
</evidence>
<reference evidence="6" key="1">
    <citation type="submission" date="2017-05" db="EMBL/GenBank/DDBJ databases">
        <authorList>
            <person name="Rodrigo-Torres L."/>
            <person name="Arahal R. D."/>
            <person name="Lucena T."/>
        </authorList>
    </citation>
    <scope>NUCLEOTIDE SEQUENCE [LARGE SCALE GENOMIC DNA]</scope>
    <source>
        <strain evidence="6">CECT 8649</strain>
    </source>
</reference>
<accession>A0A238J9F8</accession>
<evidence type="ECO:0000313" key="6">
    <source>
        <dbReference type="Proteomes" id="UP000225972"/>
    </source>
</evidence>
<dbReference type="InterPro" id="IPR036388">
    <property type="entry name" value="WH-like_DNA-bd_sf"/>
</dbReference>
<dbReference type="SMART" id="SM00347">
    <property type="entry name" value="HTH_MARR"/>
    <property type="match status" value="1"/>
</dbReference>
<dbReference type="SUPFAM" id="SSF46785">
    <property type="entry name" value="Winged helix' DNA-binding domain"/>
    <property type="match status" value="1"/>
</dbReference>
<protein>
    <submittedName>
        <fullName evidence="5">Transcriptional regulator SlyA</fullName>
    </submittedName>
</protein>
<gene>
    <name evidence="5" type="primary">slyA_2</name>
    <name evidence="5" type="ORF">TRP8649_01444</name>
</gene>
<dbReference type="InterPro" id="IPR036390">
    <property type="entry name" value="WH_DNA-bd_sf"/>
</dbReference>
<dbReference type="OrthoDB" id="8077146at2"/>
<evidence type="ECO:0000313" key="5">
    <source>
        <dbReference type="EMBL" id="SMX27340.1"/>
    </source>
</evidence>
<name>A0A238J9F8_9RHOB</name>
<dbReference type="GO" id="GO:0003677">
    <property type="term" value="F:DNA binding"/>
    <property type="evidence" value="ECO:0007669"/>
    <property type="project" value="UniProtKB-KW"/>
</dbReference>
<dbReference type="Gene3D" id="1.10.10.10">
    <property type="entry name" value="Winged helix-like DNA-binding domain superfamily/Winged helix DNA-binding domain"/>
    <property type="match status" value="1"/>
</dbReference>
<dbReference type="PROSITE" id="PS50995">
    <property type="entry name" value="HTH_MARR_2"/>
    <property type="match status" value="1"/>
</dbReference>
<sequence>MPAPEQDIEQPTRVSDETLRRFLGYHMKRAFNVVQADLTATLKPFDLRMLTYTALVLICDNPGLSQTQLAAAMDIERPNLVVIIDELERRELINRTRVPTDRRAYALIPTLAGKRLCEQAVAAVQAHEAKLFVGLDDDMRAAMIETLSKVRGT</sequence>
<dbReference type="Proteomes" id="UP000225972">
    <property type="component" value="Unassembled WGS sequence"/>
</dbReference>
<dbReference type="PANTHER" id="PTHR42756">
    <property type="entry name" value="TRANSCRIPTIONAL REGULATOR, MARR"/>
    <property type="match status" value="1"/>
</dbReference>
<keyword evidence="6" id="KW-1185">Reference proteome</keyword>
<dbReference type="GO" id="GO:0003700">
    <property type="term" value="F:DNA-binding transcription factor activity"/>
    <property type="evidence" value="ECO:0007669"/>
    <property type="project" value="InterPro"/>
</dbReference>
<evidence type="ECO:0000256" key="1">
    <source>
        <dbReference type="ARBA" id="ARBA00023015"/>
    </source>
</evidence>